<sequence>MVREWRTALLVWSVSFYAYAQAPSADQVSEISKGIDLAESFSNWKSAAMSTLGLSQQGIGGTSKAPDAVNDDGSFLNSLGGITDKLEQRDAWTLTEEYTYSLEHDYGDFGALFNCMEYSIVGYCLSVRWTWLGPVFTPGIAVEHFVRDVHTEVVPQSPPDPLTSVPDDTVLPSSNSAVEDIAMMYPYMWKLNRTLGSSLLTQAIPDGLTDAVGQTVATRKTNYLYNDALVSGNIERNMFDAVAGAFIGVVGYCNSPTLPGVSYFSSSLDQFSWRWLATSETILLGLYQAKYLAWNDIGRGYGSTMPRVGYVDTINRWHASITSAIRATSIAAENRALFSGLAGLHIYVPLPQYASSSFTGSNYQTPQDVKSFKIDMVYPYKGERCTRYNTNDRNALMPLTLSEQMEEDKLTAKFSEKNGNNAAIYKIYRPFRCCRKSGSKVFDVVSPGPIGQPK</sequence>
<keyword evidence="1" id="KW-0732">Signal</keyword>
<dbReference type="AlphaFoldDB" id="A0A240EG52"/>
<name>A0A240EG52_9VIBR</name>
<evidence type="ECO:0000313" key="2">
    <source>
        <dbReference type="EMBL" id="SNX47253.1"/>
    </source>
</evidence>
<proteinExistence type="predicted"/>
<feature type="chain" id="PRO_5012353875" evidence="1">
    <location>
        <begin position="21"/>
        <end position="454"/>
    </location>
</feature>
<reference evidence="3" key="1">
    <citation type="submission" date="2016-06" db="EMBL/GenBank/DDBJ databases">
        <authorList>
            <person name="Rodrigo-Torres L."/>
            <person name="Arahal R.D."/>
            <person name="Lucena T."/>
        </authorList>
    </citation>
    <scope>NUCLEOTIDE SEQUENCE [LARGE SCALE GENOMIC DNA]</scope>
    <source>
        <strain evidence="3">CECT8203</strain>
    </source>
</reference>
<feature type="signal peptide" evidence="1">
    <location>
        <begin position="1"/>
        <end position="20"/>
    </location>
</feature>
<dbReference type="Proteomes" id="UP000219336">
    <property type="component" value="Unassembled WGS sequence"/>
</dbReference>
<dbReference type="OrthoDB" id="5919120at2"/>
<gene>
    <name evidence="2" type="ORF">VTH8203_00854</name>
</gene>
<evidence type="ECO:0000313" key="3">
    <source>
        <dbReference type="Proteomes" id="UP000219336"/>
    </source>
</evidence>
<dbReference type="EMBL" id="OANU01000006">
    <property type="protein sequence ID" value="SNX47253.1"/>
    <property type="molecule type" value="Genomic_DNA"/>
</dbReference>
<protein>
    <submittedName>
        <fullName evidence="2">TraU protein</fullName>
    </submittedName>
</protein>
<evidence type="ECO:0000256" key="1">
    <source>
        <dbReference type="SAM" id="SignalP"/>
    </source>
</evidence>
<organism evidence="2 3">
    <name type="scientific">Vibrio thalassae</name>
    <dbReference type="NCBI Taxonomy" id="1243014"/>
    <lineage>
        <taxon>Bacteria</taxon>
        <taxon>Pseudomonadati</taxon>
        <taxon>Pseudomonadota</taxon>
        <taxon>Gammaproteobacteria</taxon>
        <taxon>Vibrionales</taxon>
        <taxon>Vibrionaceae</taxon>
        <taxon>Vibrio</taxon>
    </lineage>
</organism>
<keyword evidence="3" id="KW-1185">Reference proteome</keyword>
<accession>A0A240EG52</accession>
<dbReference type="RefSeq" id="WP_096992544.1">
    <property type="nucleotide sequence ID" value="NZ_JBHSII010000006.1"/>
</dbReference>